<sequence length="228" mass="25773">MMSHSRIRNRSRSACDNDYQVDLAAVANHSAREHRCNDRSLVSNATQRSRTSQFMTVQPNRTAECPTMGSRQTNDETAGSMDDDFDQIYRDPEHMTSWIGDFPTGDQYGVLDDQYTRQQASRQAVSYHRNGAHLGRSADVSYTNCPLQLETLNGYSQDVTSDSRINEVPETPTVSTIYPRNVIPFPTNGGHRSQSSMRKHAIARYMHDAEDYAPSHFISNGGRPRDSY</sequence>
<evidence type="ECO:0000256" key="1">
    <source>
        <dbReference type="SAM" id="MobiDB-lite"/>
    </source>
</evidence>
<feature type="compositionally biased region" description="Polar residues" evidence="1">
    <location>
        <begin position="40"/>
        <end position="58"/>
    </location>
</feature>
<feature type="region of interest" description="Disordered" evidence="1">
    <location>
        <begin position="30"/>
        <end position="58"/>
    </location>
</feature>
<proteinExistence type="predicted"/>
<organism evidence="2 3">
    <name type="scientific">Passalora fulva</name>
    <name type="common">Tomato leaf mold</name>
    <name type="synonym">Cladosporium fulvum</name>
    <dbReference type="NCBI Taxonomy" id="5499"/>
    <lineage>
        <taxon>Eukaryota</taxon>
        <taxon>Fungi</taxon>
        <taxon>Dikarya</taxon>
        <taxon>Ascomycota</taxon>
        <taxon>Pezizomycotina</taxon>
        <taxon>Dothideomycetes</taxon>
        <taxon>Dothideomycetidae</taxon>
        <taxon>Mycosphaerellales</taxon>
        <taxon>Mycosphaerellaceae</taxon>
        <taxon>Fulvia</taxon>
    </lineage>
</organism>
<dbReference type="Proteomes" id="UP000756132">
    <property type="component" value="Chromosome 1"/>
</dbReference>
<dbReference type="KEGG" id="ffu:CLAFUR5_01279"/>
<reference evidence="2" key="1">
    <citation type="submission" date="2021-12" db="EMBL/GenBank/DDBJ databases">
        <authorList>
            <person name="Zaccaron A."/>
            <person name="Stergiopoulos I."/>
        </authorList>
    </citation>
    <scope>NUCLEOTIDE SEQUENCE</scope>
    <source>
        <strain evidence="2">Race5_Kim</strain>
    </source>
</reference>
<reference evidence="2" key="2">
    <citation type="journal article" date="2022" name="Microb. Genom.">
        <title>A chromosome-scale genome assembly of the tomato pathogen Cladosporium fulvum reveals a compartmentalized genome architecture and the presence of a dispensable chromosome.</title>
        <authorList>
            <person name="Zaccaron A.Z."/>
            <person name="Chen L.H."/>
            <person name="Samaras A."/>
            <person name="Stergiopoulos I."/>
        </authorList>
    </citation>
    <scope>NUCLEOTIDE SEQUENCE</scope>
    <source>
        <strain evidence="2">Race5_Kim</strain>
    </source>
</reference>
<dbReference type="RefSeq" id="XP_047755831.1">
    <property type="nucleotide sequence ID" value="XM_047900427.1"/>
</dbReference>
<keyword evidence="3" id="KW-1185">Reference proteome</keyword>
<gene>
    <name evidence="2" type="ORF">CLAFUR5_01279</name>
</gene>
<accession>A0A9Q8L5W5</accession>
<dbReference type="GeneID" id="71981157"/>
<evidence type="ECO:0000313" key="2">
    <source>
        <dbReference type="EMBL" id="UJO11465.1"/>
    </source>
</evidence>
<name>A0A9Q8L5W5_PASFU</name>
<dbReference type="EMBL" id="CP090163">
    <property type="protein sequence ID" value="UJO11465.1"/>
    <property type="molecule type" value="Genomic_DNA"/>
</dbReference>
<evidence type="ECO:0000313" key="3">
    <source>
        <dbReference type="Proteomes" id="UP000756132"/>
    </source>
</evidence>
<protein>
    <submittedName>
        <fullName evidence="2">Uncharacterized protein</fullName>
    </submittedName>
</protein>
<dbReference type="AlphaFoldDB" id="A0A9Q8L5W5"/>